<dbReference type="EMBL" id="UAWO01000012">
    <property type="protein sequence ID" value="SQC85675.1"/>
    <property type="molecule type" value="Genomic_DNA"/>
</dbReference>
<protein>
    <submittedName>
        <fullName evidence="1">Replication protein</fullName>
    </submittedName>
</protein>
<name>A0A2X3ISH9_CLOPF</name>
<reference evidence="1 2" key="1">
    <citation type="submission" date="2018-06" db="EMBL/GenBank/DDBJ databases">
        <authorList>
            <consortium name="Pathogen Informatics"/>
            <person name="Doyle S."/>
        </authorList>
    </citation>
    <scope>NUCLEOTIDE SEQUENCE [LARGE SCALE GENOMIC DNA]</scope>
    <source>
        <strain evidence="1 2">NCTC8081</strain>
    </source>
</reference>
<dbReference type="Proteomes" id="UP000250234">
    <property type="component" value="Unassembled WGS sequence"/>
</dbReference>
<dbReference type="AlphaFoldDB" id="A0A2X3ISH9"/>
<dbReference type="RefSeq" id="WP_111946707.1">
    <property type="nucleotide sequence ID" value="NZ_CABPRN010000012.1"/>
</dbReference>
<gene>
    <name evidence="1" type="ORF">NCTC8081_03472</name>
</gene>
<accession>A0A2X3ISH9</accession>
<evidence type="ECO:0000313" key="1">
    <source>
        <dbReference type="EMBL" id="SQC85675.1"/>
    </source>
</evidence>
<evidence type="ECO:0000313" key="2">
    <source>
        <dbReference type="Proteomes" id="UP000250234"/>
    </source>
</evidence>
<organism evidence="1 2">
    <name type="scientific">Clostridium perfringens</name>
    <dbReference type="NCBI Taxonomy" id="1502"/>
    <lineage>
        <taxon>Bacteria</taxon>
        <taxon>Bacillati</taxon>
        <taxon>Bacillota</taxon>
        <taxon>Clostridia</taxon>
        <taxon>Eubacteriales</taxon>
        <taxon>Clostridiaceae</taxon>
        <taxon>Clostridium</taxon>
    </lineage>
</organism>
<sequence>MRNALKLNKKNYIDNIHSRSKGWITRSVIDKKGYSQWHYKYAELKDLDMSDENIYITLNTFYKPCRRLENIKELNTLFIDLDYYKTGKTKDQVLMDLEKNYFNQSIPIPNYVIDSGRGMYLIWIINAVPSKALPLWKAVQEYLYNQLKYFGADRQALDATRILRVPGSINSKSKTVVNILDEYEYIYDLREIQNGFLPELKPYEKKKGRPSKINYIYRERSLYYGRIQDIIKLCELREYDLKGHRELILFLYRYYLCSFTEDIEKAKKIYQEKLKSQGKLNEKEKISQRREKIKDLLDEGLKQKDICLLLNISKPTYVRDRNFLKEQGYINLVLFVL</sequence>
<proteinExistence type="predicted"/>